<evidence type="ECO:0000256" key="2">
    <source>
        <dbReference type="ARBA" id="ARBA00022490"/>
    </source>
</evidence>
<keyword evidence="14" id="KW-1185">Reference proteome</keyword>
<evidence type="ECO:0000256" key="6">
    <source>
        <dbReference type="ARBA" id="ARBA00023125"/>
    </source>
</evidence>
<keyword evidence="3 8" id="KW-0597">Phosphoprotein</keyword>
<dbReference type="FunFam" id="3.40.50.2300:FF:000001">
    <property type="entry name" value="DNA-binding response regulator PhoB"/>
    <property type="match status" value="1"/>
</dbReference>
<feature type="modified residue" description="4-aspartylphosphate" evidence="8">
    <location>
        <position position="55"/>
    </location>
</feature>
<dbReference type="InterPro" id="IPR011006">
    <property type="entry name" value="CheY-like_superfamily"/>
</dbReference>
<keyword evidence="6 9" id="KW-0238">DNA-binding</keyword>
<evidence type="ECO:0000313" key="15">
    <source>
        <dbReference type="Proteomes" id="UP000474565"/>
    </source>
</evidence>
<evidence type="ECO:0000256" key="5">
    <source>
        <dbReference type="ARBA" id="ARBA00023015"/>
    </source>
</evidence>
<comment type="caution">
    <text evidence="13">The sequence shown here is derived from an EMBL/GenBank/DDBJ whole genome shotgun (WGS) entry which is preliminary data.</text>
</comment>
<dbReference type="SMART" id="SM00448">
    <property type="entry name" value="REC"/>
    <property type="match status" value="1"/>
</dbReference>
<dbReference type="Pfam" id="PF00486">
    <property type="entry name" value="Trans_reg_C"/>
    <property type="match status" value="1"/>
</dbReference>
<name>A0A6L8MI17_9BURK</name>
<reference evidence="14 15" key="1">
    <citation type="submission" date="2019-12" db="EMBL/GenBank/DDBJ databases">
        <title>Novel species isolated from a subtropical stream in China.</title>
        <authorList>
            <person name="Lu H."/>
        </authorList>
    </citation>
    <scope>NUCLEOTIDE SEQUENCE [LARGE SCALE GENOMIC DNA]</scope>
    <source>
        <strain evidence="13 15">FT50W</strain>
        <strain evidence="12 14">FT94W</strain>
    </source>
</reference>
<sequence length="242" mass="26680">MNPADRILLVEDDPRLAEMLTEYLGQSGFRVTHAPTGRLAMDHIAAADIDAVILDLMLPDMDGLDVCRQLRATSDVPVLMLTARGDAIDRIVGLEIGADDYLPKPFEPRELLARLRAILRRRVDPRGGETARAGGEAANANVLRFGRLEVDPAAHAARLDGKPCDLTAYQFDLLLVMARHAGRVLSRDALMDLLKGEPLEAFDRSIDVHMSRIRAGVEDDPKKPRRIITVRGAGYLFAKVQD</sequence>
<dbReference type="CDD" id="cd17574">
    <property type="entry name" value="REC_OmpR"/>
    <property type="match status" value="1"/>
</dbReference>
<keyword evidence="7" id="KW-0804">Transcription</keyword>
<dbReference type="PROSITE" id="PS50110">
    <property type="entry name" value="RESPONSE_REGULATORY"/>
    <property type="match status" value="1"/>
</dbReference>
<dbReference type="EMBL" id="WWCO01000014">
    <property type="protein sequence ID" value="MYM36321.1"/>
    <property type="molecule type" value="Genomic_DNA"/>
</dbReference>
<dbReference type="InterPro" id="IPR001789">
    <property type="entry name" value="Sig_transdc_resp-reg_receiver"/>
</dbReference>
<dbReference type="CDD" id="cd00383">
    <property type="entry name" value="trans_reg_C"/>
    <property type="match status" value="1"/>
</dbReference>
<evidence type="ECO:0000256" key="1">
    <source>
        <dbReference type="ARBA" id="ARBA00004496"/>
    </source>
</evidence>
<dbReference type="PANTHER" id="PTHR48111">
    <property type="entry name" value="REGULATOR OF RPOS"/>
    <property type="match status" value="1"/>
</dbReference>
<dbReference type="FunFam" id="1.10.10.10:FF:000099">
    <property type="entry name" value="Two-component system response regulator TorR"/>
    <property type="match status" value="1"/>
</dbReference>
<dbReference type="InterPro" id="IPR036388">
    <property type="entry name" value="WH-like_DNA-bd_sf"/>
</dbReference>
<evidence type="ECO:0000259" key="11">
    <source>
        <dbReference type="PROSITE" id="PS51755"/>
    </source>
</evidence>
<dbReference type="Gene3D" id="1.10.10.10">
    <property type="entry name" value="Winged helix-like DNA-binding domain superfamily/Winged helix DNA-binding domain"/>
    <property type="match status" value="1"/>
</dbReference>
<dbReference type="SMART" id="SM00862">
    <property type="entry name" value="Trans_reg_C"/>
    <property type="match status" value="1"/>
</dbReference>
<evidence type="ECO:0000256" key="9">
    <source>
        <dbReference type="PROSITE-ProRule" id="PRU01091"/>
    </source>
</evidence>
<accession>A0A6L8MI17</accession>
<feature type="domain" description="Response regulatory" evidence="10">
    <location>
        <begin position="6"/>
        <end position="119"/>
    </location>
</feature>
<dbReference type="InterPro" id="IPR016032">
    <property type="entry name" value="Sig_transdc_resp-reg_C-effctor"/>
</dbReference>
<organism evidence="13 15">
    <name type="scientific">Duganella lactea</name>
    <dbReference type="NCBI Taxonomy" id="2692173"/>
    <lineage>
        <taxon>Bacteria</taxon>
        <taxon>Pseudomonadati</taxon>
        <taxon>Pseudomonadota</taxon>
        <taxon>Betaproteobacteria</taxon>
        <taxon>Burkholderiales</taxon>
        <taxon>Oxalobacteraceae</taxon>
        <taxon>Telluria group</taxon>
        <taxon>Duganella</taxon>
    </lineage>
</organism>
<dbReference type="SUPFAM" id="SSF46894">
    <property type="entry name" value="C-terminal effector domain of the bipartite response regulators"/>
    <property type="match status" value="1"/>
</dbReference>
<dbReference type="Proteomes" id="UP000474565">
    <property type="component" value="Unassembled WGS sequence"/>
</dbReference>
<feature type="DNA-binding region" description="OmpR/PhoB-type" evidence="9">
    <location>
        <begin position="140"/>
        <end position="239"/>
    </location>
</feature>
<dbReference type="InterPro" id="IPR039420">
    <property type="entry name" value="WalR-like"/>
</dbReference>
<keyword evidence="5" id="KW-0805">Transcription regulation</keyword>
<evidence type="ECO:0000313" key="14">
    <source>
        <dbReference type="Proteomes" id="UP000449678"/>
    </source>
</evidence>
<dbReference type="GO" id="GO:0005829">
    <property type="term" value="C:cytosol"/>
    <property type="evidence" value="ECO:0007669"/>
    <property type="project" value="TreeGrafter"/>
</dbReference>
<evidence type="ECO:0000256" key="3">
    <source>
        <dbReference type="ARBA" id="ARBA00022553"/>
    </source>
</evidence>
<dbReference type="GO" id="GO:0000156">
    <property type="term" value="F:phosphorelay response regulator activity"/>
    <property type="evidence" value="ECO:0007669"/>
    <property type="project" value="TreeGrafter"/>
</dbReference>
<protein>
    <submittedName>
        <fullName evidence="13">Response regulator</fullName>
    </submittedName>
</protein>
<dbReference type="PANTHER" id="PTHR48111:SF4">
    <property type="entry name" value="DNA-BINDING DUAL TRANSCRIPTIONAL REGULATOR OMPR"/>
    <property type="match status" value="1"/>
</dbReference>
<evidence type="ECO:0000259" key="10">
    <source>
        <dbReference type="PROSITE" id="PS50110"/>
    </source>
</evidence>
<gene>
    <name evidence="12" type="ORF">GTP38_18475</name>
    <name evidence="13" type="ORF">GTP44_06130</name>
</gene>
<dbReference type="RefSeq" id="WP_160991695.1">
    <property type="nucleotide sequence ID" value="NZ_WWCO01000014.1"/>
</dbReference>
<dbReference type="GO" id="GO:0006355">
    <property type="term" value="P:regulation of DNA-templated transcription"/>
    <property type="evidence" value="ECO:0007669"/>
    <property type="project" value="InterPro"/>
</dbReference>
<evidence type="ECO:0000256" key="7">
    <source>
        <dbReference type="ARBA" id="ARBA00023163"/>
    </source>
</evidence>
<dbReference type="GO" id="GO:0000976">
    <property type="term" value="F:transcription cis-regulatory region binding"/>
    <property type="evidence" value="ECO:0007669"/>
    <property type="project" value="TreeGrafter"/>
</dbReference>
<dbReference type="Gene3D" id="6.10.250.690">
    <property type="match status" value="1"/>
</dbReference>
<evidence type="ECO:0000256" key="4">
    <source>
        <dbReference type="ARBA" id="ARBA00023012"/>
    </source>
</evidence>
<dbReference type="Proteomes" id="UP000449678">
    <property type="component" value="Unassembled WGS sequence"/>
</dbReference>
<dbReference type="EMBL" id="WWCP01000004">
    <property type="protein sequence ID" value="MYM81532.1"/>
    <property type="molecule type" value="Genomic_DNA"/>
</dbReference>
<evidence type="ECO:0000256" key="8">
    <source>
        <dbReference type="PROSITE-ProRule" id="PRU00169"/>
    </source>
</evidence>
<dbReference type="Pfam" id="PF00072">
    <property type="entry name" value="Response_reg"/>
    <property type="match status" value="1"/>
</dbReference>
<dbReference type="PROSITE" id="PS51755">
    <property type="entry name" value="OMPR_PHOB"/>
    <property type="match status" value="1"/>
</dbReference>
<dbReference type="GO" id="GO:0032993">
    <property type="term" value="C:protein-DNA complex"/>
    <property type="evidence" value="ECO:0007669"/>
    <property type="project" value="TreeGrafter"/>
</dbReference>
<evidence type="ECO:0000313" key="12">
    <source>
        <dbReference type="EMBL" id="MYM36321.1"/>
    </source>
</evidence>
<dbReference type="AlphaFoldDB" id="A0A6L8MI17"/>
<keyword evidence="4" id="KW-0902">Two-component regulatory system</keyword>
<dbReference type="Gene3D" id="3.40.50.2300">
    <property type="match status" value="1"/>
</dbReference>
<proteinExistence type="predicted"/>
<dbReference type="InterPro" id="IPR001867">
    <property type="entry name" value="OmpR/PhoB-type_DNA-bd"/>
</dbReference>
<feature type="domain" description="OmpR/PhoB-type" evidence="11">
    <location>
        <begin position="140"/>
        <end position="239"/>
    </location>
</feature>
<keyword evidence="2" id="KW-0963">Cytoplasm</keyword>
<dbReference type="SUPFAM" id="SSF52172">
    <property type="entry name" value="CheY-like"/>
    <property type="match status" value="1"/>
</dbReference>
<comment type="subcellular location">
    <subcellularLocation>
        <location evidence="1">Cytoplasm</location>
    </subcellularLocation>
</comment>
<evidence type="ECO:0000313" key="13">
    <source>
        <dbReference type="EMBL" id="MYM81532.1"/>
    </source>
</evidence>